<feature type="compositionally biased region" description="Basic and acidic residues" evidence="1">
    <location>
        <begin position="124"/>
        <end position="134"/>
    </location>
</feature>
<sequence length="150" mass="16897">MTPGCEGHMTDHVTLSRCSVSSIYKFKIKNDMGHKTIEINRYLYREARPLTAGPPPRTGVAPPLRPFIPVQTLNLANVRSATRSPVTSDTSLWDNPEQLRTRYRVAAVRGLTSRESIHWAAQTRRHDTDNPSPHHRDRPGATYTTNGVIQ</sequence>
<proteinExistence type="predicted"/>
<gene>
    <name evidence="2" type="ORF">GDO81_018996</name>
</gene>
<evidence type="ECO:0000313" key="3">
    <source>
        <dbReference type="Proteomes" id="UP000824782"/>
    </source>
</evidence>
<comment type="caution">
    <text evidence="2">The sequence shown here is derived from an EMBL/GenBank/DDBJ whole genome shotgun (WGS) entry which is preliminary data.</text>
</comment>
<evidence type="ECO:0000313" key="2">
    <source>
        <dbReference type="EMBL" id="KAG8534619.1"/>
    </source>
</evidence>
<dbReference type="EMBL" id="WNYA01097651">
    <property type="protein sequence ID" value="KAG8534619.1"/>
    <property type="molecule type" value="Genomic_DNA"/>
</dbReference>
<dbReference type="AlphaFoldDB" id="A0AAV6YAI2"/>
<organism evidence="2 3">
    <name type="scientific">Engystomops pustulosus</name>
    <name type="common">Tungara frog</name>
    <name type="synonym">Physalaemus pustulosus</name>
    <dbReference type="NCBI Taxonomy" id="76066"/>
    <lineage>
        <taxon>Eukaryota</taxon>
        <taxon>Metazoa</taxon>
        <taxon>Chordata</taxon>
        <taxon>Craniata</taxon>
        <taxon>Vertebrata</taxon>
        <taxon>Euteleostomi</taxon>
        <taxon>Amphibia</taxon>
        <taxon>Batrachia</taxon>
        <taxon>Anura</taxon>
        <taxon>Neobatrachia</taxon>
        <taxon>Hyloidea</taxon>
        <taxon>Leptodactylidae</taxon>
        <taxon>Leiuperinae</taxon>
        <taxon>Engystomops</taxon>
    </lineage>
</organism>
<keyword evidence="3" id="KW-1185">Reference proteome</keyword>
<feature type="region of interest" description="Disordered" evidence="1">
    <location>
        <begin position="121"/>
        <end position="150"/>
    </location>
</feature>
<name>A0AAV6YAI2_ENGPU</name>
<evidence type="ECO:0000256" key="1">
    <source>
        <dbReference type="SAM" id="MobiDB-lite"/>
    </source>
</evidence>
<accession>A0AAV6YAI2</accession>
<dbReference type="Proteomes" id="UP000824782">
    <property type="component" value="Unassembled WGS sequence"/>
</dbReference>
<protein>
    <submittedName>
        <fullName evidence="2">Uncharacterized protein</fullName>
    </submittedName>
</protein>
<reference evidence="2" key="1">
    <citation type="thesis" date="2020" institute="ProQuest LLC" country="789 East Eisenhower Parkway, Ann Arbor, MI, USA">
        <title>Comparative Genomics and Chromosome Evolution.</title>
        <authorList>
            <person name="Mudd A.B."/>
        </authorList>
    </citation>
    <scope>NUCLEOTIDE SEQUENCE</scope>
    <source>
        <strain evidence="2">237g6f4</strain>
        <tissue evidence="2">Blood</tissue>
    </source>
</reference>